<dbReference type="AlphaFoldDB" id="A0A8A4TVG2"/>
<dbReference type="GO" id="GO:0019441">
    <property type="term" value="P:L-tryptophan catabolic process to kynurenine"/>
    <property type="evidence" value="ECO:0007669"/>
    <property type="project" value="InterPro"/>
</dbReference>
<name>A0A8A4TVG2_SULCO</name>
<dbReference type="RefSeq" id="WP_237383219.1">
    <property type="nucleotide sequence ID" value="NZ_CP071793.1"/>
</dbReference>
<accession>A0A8A4TVG2</accession>
<evidence type="ECO:0000313" key="1">
    <source>
        <dbReference type="EMBL" id="QTD53121.1"/>
    </source>
</evidence>
<keyword evidence="2" id="KW-1185">Reference proteome</keyword>
<proteinExistence type="predicted"/>
<organism evidence="1 2">
    <name type="scientific">Sulfidibacter corallicola</name>
    <dbReference type="NCBI Taxonomy" id="2818388"/>
    <lineage>
        <taxon>Bacteria</taxon>
        <taxon>Pseudomonadati</taxon>
        <taxon>Acidobacteriota</taxon>
        <taxon>Holophagae</taxon>
        <taxon>Acanthopleuribacterales</taxon>
        <taxon>Acanthopleuribacteraceae</taxon>
        <taxon>Sulfidibacter</taxon>
    </lineage>
</organism>
<dbReference type="Proteomes" id="UP000663929">
    <property type="component" value="Chromosome"/>
</dbReference>
<dbReference type="PANTHER" id="PTHR31118:SF12">
    <property type="entry name" value="CYCLASE-LIKE PROTEIN 2"/>
    <property type="match status" value="1"/>
</dbReference>
<gene>
    <name evidence="1" type="ORF">J3U87_11725</name>
</gene>
<reference evidence="1" key="1">
    <citation type="submission" date="2021-03" db="EMBL/GenBank/DDBJ databases">
        <title>Acanthopleuribacteraceae sp. M133.</title>
        <authorList>
            <person name="Wang G."/>
        </authorList>
    </citation>
    <scope>NUCLEOTIDE SEQUENCE</scope>
    <source>
        <strain evidence="1">M133</strain>
    </source>
</reference>
<dbReference type="Pfam" id="PF04199">
    <property type="entry name" value="Cyclase"/>
    <property type="match status" value="1"/>
</dbReference>
<dbReference type="Gene3D" id="3.50.30.50">
    <property type="entry name" value="Putative cyclase"/>
    <property type="match status" value="1"/>
</dbReference>
<sequence>MTWLVPCFHVLLLFGEPTISLQGNRIVDLSHDFSEKTLYWPTAQTFTLQEDFKGTTDKGFHYEANTFKAAEHGGTHLDAPNHFAAGRWSSEQIPLDRLIGAAVVIDVRDKCAENRDYQVQTSDFEAWEKKNGRLPKGVIVLLHTGMGKHWPDAERYLGTAERGPQAVPKLHFPGLHPQAAEWLVTHRSIHAIGLDTPSIDYGQSTLFESHQILFKANIPAFENVANLDQLPAKGASVIALPMKIKGGSGGPLRIIALLP</sequence>
<dbReference type="InterPro" id="IPR037175">
    <property type="entry name" value="KFase_sf"/>
</dbReference>
<dbReference type="EMBL" id="CP071793">
    <property type="protein sequence ID" value="QTD53121.1"/>
    <property type="molecule type" value="Genomic_DNA"/>
</dbReference>
<dbReference type="GO" id="GO:0004061">
    <property type="term" value="F:arylformamidase activity"/>
    <property type="evidence" value="ECO:0007669"/>
    <property type="project" value="InterPro"/>
</dbReference>
<dbReference type="PANTHER" id="PTHR31118">
    <property type="entry name" value="CYCLASE-LIKE PROTEIN 2"/>
    <property type="match status" value="1"/>
</dbReference>
<protein>
    <submittedName>
        <fullName evidence="1">Cyclase family protein</fullName>
    </submittedName>
</protein>
<dbReference type="KEGG" id="scor:J3U87_11725"/>
<dbReference type="SUPFAM" id="SSF102198">
    <property type="entry name" value="Putative cyclase"/>
    <property type="match status" value="1"/>
</dbReference>
<evidence type="ECO:0000313" key="2">
    <source>
        <dbReference type="Proteomes" id="UP000663929"/>
    </source>
</evidence>
<dbReference type="InterPro" id="IPR007325">
    <property type="entry name" value="KFase/CYL"/>
</dbReference>